<dbReference type="EMBL" id="JAACJN010000001">
    <property type="protein sequence ID" value="KAF5393684.1"/>
    <property type="molecule type" value="Genomic_DNA"/>
</dbReference>
<feature type="compositionally biased region" description="Polar residues" evidence="1">
    <location>
        <begin position="79"/>
        <end position="100"/>
    </location>
</feature>
<feature type="compositionally biased region" description="Acidic residues" evidence="1">
    <location>
        <begin position="41"/>
        <end position="50"/>
    </location>
</feature>
<reference evidence="2 3" key="1">
    <citation type="journal article" date="2020" name="ISME J.">
        <title>Uncovering the hidden diversity of litter-decomposition mechanisms in mushroom-forming fungi.</title>
        <authorList>
            <person name="Floudas D."/>
            <person name="Bentzer J."/>
            <person name="Ahren D."/>
            <person name="Johansson T."/>
            <person name="Persson P."/>
            <person name="Tunlid A."/>
        </authorList>
    </citation>
    <scope>NUCLEOTIDE SEQUENCE [LARGE SCALE GENOMIC DNA]</scope>
    <source>
        <strain evidence="2 3">CBS 406.79</strain>
    </source>
</reference>
<dbReference type="AlphaFoldDB" id="A0A8H5MHB0"/>
<proteinExistence type="predicted"/>
<feature type="region of interest" description="Disordered" evidence="1">
    <location>
        <begin position="21"/>
        <end position="106"/>
    </location>
</feature>
<keyword evidence="3" id="KW-1185">Reference proteome</keyword>
<dbReference type="PANTHER" id="PTHR28096:SF1">
    <property type="entry name" value="PROTEIN FAF1"/>
    <property type="match status" value="1"/>
</dbReference>
<dbReference type="OrthoDB" id="5556956at2759"/>
<evidence type="ECO:0000256" key="1">
    <source>
        <dbReference type="SAM" id="MobiDB-lite"/>
    </source>
</evidence>
<dbReference type="GO" id="GO:0005730">
    <property type="term" value="C:nucleolus"/>
    <property type="evidence" value="ECO:0007669"/>
    <property type="project" value="TreeGrafter"/>
</dbReference>
<dbReference type="Proteomes" id="UP000518752">
    <property type="component" value="Unassembled WGS sequence"/>
</dbReference>
<dbReference type="GO" id="GO:0000462">
    <property type="term" value="P:maturation of SSU-rRNA from tricistronic rRNA transcript (SSU-rRNA, 5.8S rRNA, LSU-rRNA)"/>
    <property type="evidence" value="ECO:0007669"/>
    <property type="project" value="TreeGrafter"/>
</dbReference>
<protein>
    <submittedName>
        <fullName evidence="2">Uncharacterized protein</fullName>
    </submittedName>
</protein>
<organism evidence="2 3">
    <name type="scientific">Collybiopsis confluens</name>
    <dbReference type="NCBI Taxonomy" id="2823264"/>
    <lineage>
        <taxon>Eukaryota</taxon>
        <taxon>Fungi</taxon>
        <taxon>Dikarya</taxon>
        <taxon>Basidiomycota</taxon>
        <taxon>Agaricomycotina</taxon>
        <taxon>Agaricomycetes</taxon>
        <taxon>Agaricomycetidae</taxon>
        <taxon>Agaricales</taxon>
        <taxon>Marasmiineae</taxon>
        <taxon>Omphalotaceae</taxon>
        <taxon>Collybiopsis</taxon>
    </lineage>
</organism>
<name>A0A8H5MHB0_9AGAR</name>
<evidence type="ECO:0000313" key="3">
    <source>
        <dbReference type="Proteomes" id="UP000518752"/>
    </source>
</evidence>
<comment type="caution">
    <text evidence="2">The sequence shown here is derived from an EMBL/GenBank/DDBJ whole genome shotgun (WGS) entry which is preliminary data.</text>
</comment>
<dbReference type="InterPro" id="IPR053030">
    <property type="entry name" value="Ribosomal_biogenesis_FAF1-like"/>
</dbReference>
<dbReference type="PANTHER" id="PTHR28096">
    <property type="entry name" value="PROTEIN FAF1"/>
    <property type="match status" value="1"/>
</dbReference>
<evidence type="ECO:0000313" key="2">
    <source>
        <dbReference type="EMBL" id="KAF5393684.1"/>
    </source>
</evidence>
<accession>A0A8H5MHB0</accession>
<sequence length="281" mass="31353">MASHDELLGILQAHGENFLSSFSESTRANLKGKKRALIPESQEEDEEQSEWEGIASGSGSNTGIHFPASTIGQREPAFLSQSTKRTTMNSVQRKNTSTKAQPKAFMSSKISKLRDDTTRELNQSSTKDDAIERYNRQNDALLHNLVHTRLLSGSLNPELDLTPAQRRKALSGRVLELNGEAKLGRGERSVRTAEHNKASKRVREGLVQKQKERKANKLEESKNLGNYHPKLKRLFEDDSEGAKAKKRTRGLKMGVGDFRSGMLRLSRQEIDSVQGQKGKAC</sequence>
<gene>
    <name evidence="2" type="ORF">D9757_000104</name>
</gene>